<dbReference type="PRINTS" id="PR00976">
    <property type="entry name" value="RIBOSOMALS21"/>
</dbReference>
<protein>
    <recommendedName>
        <fullName evidence="6">Small subunit ribosomal protein S21</fullName>
    </recommendedName>
</protein>
<name>A0A061R4Y4_9CHLO</name>
<keyword evidence="2" id="KW-0689">Ribosomal protein</keyword>
<dbReference type="GO" id="GO:0006412">
    <property type="term" value="P:translation"/>
    <property type="evidence" value="ECO:0007669"/>
    <property type="project" value="InterPro"/>
</dbReference>
<dbReference type="GO" id="GO:1990904">
    <property type="term" value="C:ribonucleoprotein complex"/>
    <property type="evidence" value="ECO:0007669"/>
    <property type="project" value="UniProtKB-KW"/>
</dbReference>
<comment type="similarity">
    <text evidence="1">Belongs to the bacterial ribosomal protein bS21 family.</text>
</comment>
<dbReference type="InterPro" id="IPR001911">
    <property type="entry name" value="Ribosomal_bS21"/>
</dbReference>
<reference evidence="5" key="1">
    <citation type="submission" date="2014-05" db="EMBL/GenBank/DDBJ databases">
        <title>The transcriptome of the halophilic microalga Tetraselmis sp. GSL018 isolated from the Great Salt Lake, Utah.</title>
        <authorList>
            <person name="Jinkerson R.E."/>
            <person name="D'Adamo S."/>
            <person name="Posewitz M.C."/>
        </authorList>
    </citation>
    <scope>NUCLEOTIDE SEQUENCE</scope>
    <source>
        <strain evidence="5">GSL018</strain>
    </source>
</reference>
<evidence type="ECO:0000256" key="4">
    <source>
        <dbReference type="SAM" id="MobiDB-lite"/>
    </source>
</evidence>
<gene>
    <name evidence="5" type="ORF">TSPGSL018_15378</name>
</gene>
<accession>A0A061R4Y4</accession>
<sequence length="142" mass="15971">MFTPALVSRPLTIRGGSLRCELGRTTASVSLPAVQNNTSSRLSMKSKGTFNVEVVVGENEPADLALRRFRRAVNSAGVIAEAKRRRRFEDHQDILKRKTKELRLKKSKKFIRPPTWEEARGTMEPAPFADLFGEPDDIFSDV</sequence>
<feature type="compositionally biased region" description="Acidic residues" evidence="4">
    <location>
        <begin position="133"/>
        <end position="142"/>
    </location>
</feature>
<evidence type="ECO:0008006" key="6">
    <source>
        <dbReference type="Google" id="ProtNLM"/>
    </source>
</evidence>
<dbReference type="InterPro" id="IPR038380">
    <property type="entry name" value="Ribosomal_bS21_sf"/>
</dbReference>
<proteinExistence type="inferred from homology"/>
<feature type="region of interest" description="Disordered" evidence="4">
    <location>
        <begin position="117"/>
        <end position="142"/>
    </location>
</feature>
<evidence type="ECO:0000256" key="2">
    <source>
        <dbReference type="ARBA" id="ARBA00022980"/>
    </source>
</evidence>
<dbReference type="NCBIfam" id="TIGR00030">
    <property type="entry name" value="S21p"/>
    <property type="match status" value="1"/>
</dbReference>
<evidence type="ECO:0000256" key="3">
    <source>
        <dbReference type="ARBA" id="ARBA00023274"/>
    </source>
</evidence>
<dbReference type="GO" id="GO:0005840">
    <property type="term" value="C:ribosome"/>
    <property type="evidence" value="ECO:0007669"/>
    <property type="project" value="UniProtKB-KW"/>
</dbReference>
<keyword evidence="3" id="KW-0687">Ribonucleoprotein</keyword>
<dbReference type="Pfam" id="PF01165">
    <property type="entry name" value="Ribosomal_S21"/>
    <property type="match status" value="1"/>
</dbReference>
<dbReference type="AlphaFoldDB" id="A0A061R4Y4"/>
<dbReference type="EMBL" id="GBEZ01020981">
    <property type="protein sequence ID" value="JAC65735.1"/>
    <property type="molecule type" value="Transcribed_RNA"/>
</dbReference>
<evidence type="ECO:0000313" key="5">
    <source>
        <dbReference type="EMBL" id="JAC65735.1"/>
    </source>
</evidence>
<dbReference type="Gene3D" id="1.20.5.1150">
    <property type="entry name" value="Ribosomal protein S8"/>
    <property type="match status" value="1"/>
</dbReference>
<organism evidence="5">
    <name type="scientific">Tetraselmis sp. GSL018</name>
    <dbReference type="NCBI Taxonomy" id="582737"/>
    <lineage>
        <taxon>Eukaryota</taxon>
        <taxon>Viridiplantae</taxon>
        <taxon>Chlorophyta</taxon>
        <taxon>core chlorophytes</taxon>
        <taxon>Chlorodendrophyceae</taxon>
        <taxon>Chlorodendrales</taxon>
        <taxon>Chlorodendraceae</taxon>
        <taxon>Tetraselmis</taxon>
    </lineage>
</organism>
<evidence type="ECO:0000256" key="1">
    <source>
        <dbReference type="ARBA" id="ARBA00006640"/>
    </source>
</evidence>
<dbReference type="PANTHER" id="PTHR21109">
    <property type="entry name" value="MITOCHONDRIAL 28S RIBOSOMAL PROTEIN S21"/>
    <property type="match status" value="1"/>
</dbReference>
<dbReference type="PANTHER" id="PTHR21109:SF0">
    <property type="entry name" value="SMALL RIBOSOMAL SUBUNIT PROTEIN BS21M"/>
    <property type="match status" value="1"/>
</dbReference>
<dbReference type="GO" id="GO:0003735">
    <property type="term" value="F:structural constituent of ribosome"/>
    <property type="evidence" value="ECO:0007669"/>
    <property type="project" value="InterPro"/>
</dbReference>